<evidence type="ECO:0008006" key="5">
    <source>
        <dbReference type="Google" id="ProtNLM"/>
    </source>
</evidence>
<evidence type="ECO:0000313" key="3">
    <source>
        <dbReference type="EMBL" id="QDU97271.1"/>
    </source>
</evidence>
<organism evidence="3 4">
    <name type="scientific">Lignipirellula cremea</name>
    <dbReference type="NCBI Taxonomy" id="2528010"/>
    <lineage>
        <taxon>Bacteria</taxon>
        <taxon>Pseudomonadati</taxon>
        <taxon>Planctomycetota</taxon>
        <taxon>Planctomycetia</taxon>
        <taxon>Pirellulales</taxon>
        <taxon>Pirellulaceae</taxon>
        <taxon>Lignipirellula</taxon>
    </lineage>
</organism>
<dbReference type="Proteomes" id="UP000317648">
    <property type="component" value="Chromosome"/>
</dbReference>
<gene>
    <name evidence="3" type="ORF">Pla8534_51170</name>
</gene>
<accession>A0A518DZN3</accession>
<feature type="region of interest" description="Disordered" evidence="1">
    <location>
        <begin position="22"/>
        <end position="42"/>
    </location>
</feature>
<protein>
    <recommendedName>
        <fullName evidence="5">Secreted protein</fullName>
    </recommendedName>
</protein>
<name>A0A518DZN3_9BACT</name>
<dbReference type="EMBL" id="CP036433">
    <property type="protein sequence ID" value="QDU97271.1"/>
    <property type="molecule type" value="Genomic_DNA"/>
</dbReference>
<keyword evidence="2" id="KW-0732">Signal</keyword>
<feature type="compositionally biased region" description="Basic and acidic residues" evidence="1">
    <location>
        <begin position="23"/>
        <end position="37"/>
    </location>
</feature>
<reference evidence="3 4" key="1">
    <citation type="submission" date="2019-02" db="EMBL/GenBank/DDBJ databases">
        <title>Deep-cultivation of Planctomycetes and their phenomic and genomic characterization uncovers novel biology.</title>
        <authorList>
            <person name="Wiegand S."/>
            <person name="Jogler M."/>
            <person name="Boedeker C."/>
            <person name="Pinto D."/>
            <person name="Vollmers J."/>
            <person name="Rivas-Marin E."/>
            <person name="Kohn T."/>
            <person name="Peeters S.H."/>
            <person name="Heuer A."/>
            <person name="Rast P."/>
            <person name="Oberbeckmann S."/>
            <person name="Bunk B."/>
            <person name="Jeske O."/>
            <person name="Meyerdierks A."/>
            <person name="Storesund J.E."/>
            <person name="Kallscheuer N."/>
            <person name="Luecker S."/>
            <person name="Lage O.M."/>
            <person name="Pohl T."/>
            <person name="Merkel B.J."/>
            <person name="Hornburger P."/>
            <person name="Mueller R.-W."/>
            <person name="Bruemmer F."/>
            <person name="Labrenz M."/>
            <person name="Spormann A.M."/>
            <person name="Op den Camp H."/>
            <person name="Overmann J."/>
            <person name="Amann R."/>
            <person name="Jetten M.S.M."/>
            <person name="Mascher T."/>
            <person name="Medema M.H."/>
            <person name="Devos D.P."/>
            <person name="Kaster A.-K."/>
            <person name="Ovreas L."/>
            <person name="Rohde M."/>
            <person name="Galperin M.Y."/>
            <person name="Jogler C."/>
        </authorList>
    </citation>
    <scope>NUCLEOTIDE SEQUENCE [LARGE SCALE GENOMIC DNA]</scope>
    <source>
        <strain evidence="3 4">Pla85_3_4</strain>
    </source>
</reference>
<evidence type="ECO:0000256" key="2">
    <source>
        <dbReference type="SAM" id="SignalP"/>
    </source>
</evidence>
<dbReference type="KEGG" id="lcre:Pla8534_51170"/>
<feature type="signal peptide" evidence="2">
    <location>
        <begin position="1"/>
        <end position="22"/>
    </location>
</feature>
<evidence type="ECO:0000313" key="4">
    <source>
        <dbReference type="Proteomes" id="UP000317648"/>
    </source>
</evidence>
<feature type="chain" id="PRO_5021775140" description="Secreted protein" evidence="2">
    <location>
        <begin position="23"/>
        <end position="112"/>
    </location>
</feature>
<keyword evidence="4" id="KW-1185">Reference proteome</keyword>
<proteinExistence type="predicted"/>
<sequence precursor="true">MKSLIAPLACLLVVGMLGMAQATDHKRPTEAPKRPTESPKPYIIDGCNSAPCCVDAKAAFTPDARPCFTPQGIQAFIAIFSSAAEKGVENAAVRALNGTTTCPDCVPQEAKK</sequence>
<dbReference type="RefSeq" id="WP_145056057.1">
    <property type="nucleotide sequence ID" value="NZ_CP036433.1"/>
</dbReference>
<dbReference type="AlphaFoldDB" id="A0A518DZN3"/>
<evidence type="ECO:0000256" key="1">
    <source>
        <dbReference type="SAM" id="MobiDB-lite"/>
    </source>
</evidence>